<protein>
    <submittedName>
        <fullName evidence="1">Uncharacterized protein</fullName>
    </submittedName>
</protein>
<reference evidence="1" key="1">
    <citation type="submission" date="2022-07" db="EMBL/GenBank/DDBJ databases">
        <authorList>
            <person name="Nishijima S."/>
        </authorList>
    </citation>
    <scope>NUCLEOTIDE SEQUENCE</scope>
    <source>
        <strain evidence="1">3465_136698</strain>
    </source>
</reference>
<evidence type="ECO:0000313" key="2">
    <source>
        <dbReference type="Proteomes" id="UP001158726"/>
    </source>
</evidence>
<dbReference type="EMBL" id="OP072641">
    <property type="protein sequence ID" value="UVX66870.1"/>
    <property type="molecule type" value="Genomic_DNA"/>
</dbReference>
<sequence>MKNSILTSDVLELFDRNHITANTLRKFVVESVADFLGDNKHDKVCGKLFDRWYQHVRRSIWIGAAQYVLQQHGFGHNEAINEAKQLYESLYADYDKRYHCWRRHEERKTDED</sequence>
<organism evidence="1 2">
    <name type="scientific">Bacteriophage sp</name>
    <dbReference type="NCBI Taxonomy" id="38018"/>
    <lineage>
        <taxon>Viruses</taxon>
    </lineage>
</organism>
<proteinExistence type="predicted"/>
<name>A0ABY5TRZ4_9VIRU</name>
<keyword evidence="2" id="KW-1185">Reference proteome</keyword>
<accession>A0ABY5TRZ4</accession>
<dbReference type="Proteomes" id="UP001158726">
    <property type="component" value="Segment"/>
</dbReference>
<evidence type="ECO:0000313" key="1">
    <source>
        <dbReference type="EMBL" id="UVX66870.1"/>
    </source>
</evidence>